<accession>A0A813S5S0</accession>
<feature type="domain" description="PAS" evidence="7">
    <location>
        <begin position="101"/>
        <end position="180"/>
    </location>
</feature>
<feature type="domain" description="BHLH" evidence="8">
    <location>
        <begin position="35"/>
        <end position="88"/>
    </location>
</feature>
<dbReference type="GO" id="GO:0005634">
    <property type="term" value="C:nucleus"/>
    <property type="evidence" value="ECO:0007669"/>
    <property type="project" value="UniProtKB-SubCell"/>
</dbReference>
<evidence type="ECO:0000259" key="7">
    <source>
        <dbReference type="PROSITE" id="PS50112"/>
    </source>
</evidence>
<dbReference type="InterPro" id="IPR011598">
    <property type="entry name" value="bHLH_dom"/>
</dbReference>
<evidence type="ECO:0000256" key="1">
    <source>
        <dbReference type="ARBA" id="ARBA00004123"/>
    </source>
</evidence>
<evidence type="ECO:0000313" key="10">
    <source>
        <dbReference type="Proteomes" id="UP000663879"/>
    </source>
</evidence>
<dbReference type="Proteomes" id="UP000663879">
    <property type="component" value="Unassembled WGS sequence"/>
</dbReference>
<evidence type="ECO:0000256" key="5">
    <source>
        <dbReference type="ARBA" id="ARBA00023242"/>
    </source>
</evidence>
<keyword evidence="10" id="KW-1185">Reference proteome</keyword>
<dbReference type="PROSITE" id="PS50888">
    <property type="entry name" value="BHLH"/>
    <property type="match status" value="1"/>
</dbReference>
<keyword evidence="3" id="KW-0805">Transcription regulation</keyword>
<dbReference type="GO" id="GO:0046983">
    <property type="term" value="F:protein dimerization activity"/>
    <property type="evidence" value="ECO:0007669"/>
    <property type="project" value="InterPro"/>
</dbReference>
<dbReference type="PANTHER" id="PTHR23043:SF17">
    <property type="entry name" value="PROTEIN SIMILAR"/>
    <property type="match status" value="1"/>
</dbReference>
<dbReference type="SMART" id="SM00353">
    <property type="entry name" value="HLH"/>
    <property type="match status" value="1"/>
</dbReference>
<comment type="subcellular location">
    <subcellularLocation>
        <location evidence="1">Nucleus</location>
    </subcellularLocation>
</comment>
<feature type="compositionally biased region" description="Basic residues" evidence="6">
    <location>
        <begin position="16"/>
        <end position="31"/>
    </location>
</feature>
<dbReference type="Gene3D" id="4.10.280.10">
    <property type="entry name" value="Helix-loop-helix DNA-binding domain"/>
    <property type="match status" value="1"/>
</dbReference>
<feature type="region of interest" description="Disordered" evidence="6">
    <location>
        <begin position="16"/>
        <end position="50"/>
    </location>
</feature>
<dbReference type="GO" id="GO:0000981">
    <property type="term" value="F:DNA-binding transcription factor activity, RNA polymerase II-specific"/>
    <property type="evidence" value="ECO:0007669"/>
    <property type="project" value="TreeGrafter"/>
</dbReference>
<reference evidence="9" key="1">
    <citation type="submission" date="2021-02" db="EMBL/GenBank/DDBJ databases">
        <authorList>
            <person name="Nowell W R."/>
        </authorList>
    </citation>
    <scope>NUCLEOTIDE SEQUENCE</scope>
    <source>
        <strain evidence="9">Ploen Becks lab</strain>
    </source>
</reference>
<keyword evidence="2" id="KW-0677">Repeat</keyword>
<dbReference type="Pfam" id="PF00989">
    <property type="entry name" value="PAS"/>
    <property type="match status" value="1"/>
</dbReference>
<dbReference type="PROSITE" id="PS50112">
    <property type="entry name" value="PAS"/>
    <property type="match status" value="1"/>
</dbReference>
<dbReference type="SUPFAM" id="SSF47459">
    <property type="entry name" value="HLH, helix-loop-helix DNA-binding domain"/>
    <property type="match status" value="1"/>
</dbReference>
<dbReference type="InterPro" id="IPR035965">
    <property type="entry name" value="PAS-like_dom_sf"/>
</dbReference>
<dbReference type="PANTHER" id="PTHR23043">
    <property type="entry name" value="HYPOXIA-INDUCIBLE FACTOR 1 ALPHA"/>
    <property type="match status" value="1"/>
</dbReference>
<proteinExistence type="predicted"/>
<dbReference type="AlphaFoldDB" id="A0A813S5S0"/>
<comment type="caution">
    <text evidence="9">The sequence shown here is derived from an EMBL/GenBank/DDBJ whole genome shotgun (WGS) entry which is preliminary data.</text>
</comment>
<dbReference type="InterPro" id="IPR013767">
    <property type="entry name" value="PAS_fold"/>
</dbReference>
<evidence type="ECO:0000256" key="4">
    <source>
        <dbReference type="ARBA" id="ARBA00023163"/>
    </source>
</evidence>
<dbReference type="EMBL" id="CAJNOC010000675">
    <property type="protein sequence ID" value="CAF0790407.1"/>
    <property type="molecule type" value="Genomic_DNA"/>
</dbReference>
<dbReference type="GO" id="GO:0000977">
    <property type="term" value="F:RNA polymerase II transcription regulatory region sequence-specific DNA binding"/>
    <property type="evidence" value="ECO:0007669"/>
    <property type="project" value="TreeGrafter"/>
</dbReference>
<dbReference type="InterPro" id="IPR036638">
    <property type="entry name" value="HLH_DNA-bd_sf"/>
</dbReference>
<evidence type="ECO:0000256" key="3">
    <source>
        <dbReference type="ARBA" id="ARBA00023015"/>
    </source>
</evidence>
<name>A0A813S5S0_9BILA</name>
<evidence type="ECO:0000313" key="9">
    <source>
        <dbReference type="EMBL" id="CAF0790407.1"/>
    </source>
</evidence>
<sequence>MSGTLNYDINCNIKKDKNKKTTTKKNSKIQKNHSDKNNKSKEAARSRRNRENDEFKYLSSLLPLQSEITKQLDKASVIRLTISFLKLRKFYDECNLLNKVSTNNFREAFEISSFIPPCLDGFLFLLGQDGKFLYVTESVSSILGLSQVVMIGTHIFEYIHHDDREEFLKVLGLQTNLKTGTDKNLNFLDSSISDFSNDSFEDKMFGTCSGDSGKKVTFTIRFKSTLIKKNNFIKSSGWRLIQVIGRLDSSKLNPNLSSGFFGMGLSVETQYMCEISLSNVTFIIKLNNNFAIESIENLPSCLKINPLELVGSSIFHLISPFDLNYFVEKLDEVKKKEHGIFSFRLASVGFSNILCNCSAVLITKPSLCQINNLEYSIIESFQIVLINNLTEMSDFHYEKDSTFIEQIYNPIEHDSNYSFDSITNDVESYANKIPKTLDSVKIKAKKCFNNELVNHEAFTYEKTVPEFTCLNHDFINYEANKSSSKNYDSFEYPYQNYEHLNSNSFEYTNSLNNVEINEMQRSYTTIGSSHNSQIVWELEKQDELGFLCFSNFQKYSNQGLD</sequence>
<dbReference type="InterPro" id="IPR000014">
    <property type="entry name" value="PAS"/>
</dbReference>
<feature type="compositionally biased region" description="Basic and acidic residues" evidence="6">
    <location>
        <begin position="32"/>
        <end position="50"/>
    </location>
</feature>
<dbReference type="SMART" id="SM00091">
    <property type="entry name" value="PAS"/>
    <property type="match status" value="2"/>
</dbReference>
<dbReference type="Pfam" id="PF23171">
    <property type="entry name" value="bHLH_HIF1A"/>
    <property type="match status" value="1"/>
</dbReference>
<organism evidence="9 10">
    <name type="scientific">Brachionus calyciflorus</name>
    <dbReference type="NCBI Taxonomy" id="104777"/>
    <lineage>
        <taxon>Eukaryota</taxon>
        <taxon>Metazoa</taxon>
        <taxon>Spiralia</taxon>
        <taxon>Gnathifera</taxon>
        <taxon>Rotifera</taxon>
        <taxon>Eurotatoria</taxon>
        <taxon>Monogononta</taxon>
        <taxon>Pseudotrocha</taxon>
        <taxon>Ploima</taxon>
        <taxon>Brachionidae</taxon>
        <taxon>Brachionus</taxon>
    </lineage>
</organism>
<dbReference type="Gene3D" id="3.30.450.20">
    <property type="entry name" value="PAS domain"/>
    <property type="match status" value="1"/>
</dbReference>
<dbReference type="SUPFAM" id="SSF55785">
    <property type="entry name" value="PYP-like sensor domain (PAS domain)"/>
    <property type="match status" value="1"/>
</dbReference>
<keyword evidence="4" id="KW-0804">Transcription</keyword>
<dbReference type="OrthoDB" id="6021714at2759"/>
<protein>
    <submittedName>
        <fullName evidence="9">Uncharacterized protein</fullName>
    </submittedName>
</protein>
<keyword evidence="5" id="KW-0539">Nucleus</keyword>
<dbReference type="CDD" id="cd00130">
    <property type="entry name" value="PAS"/>
    <property type="match status" value="1"/>
</dbReference>
<gene>
    <name evidence="9" type="ORF">OXX778_LOCUS5937</name>
</gene>
<evidence type="ECO:0000256" key="6">
    <source>
        <dbReference type="SAM" id="MobiDB-lite"/>
    </source>
</evidence>
<evidence type="ECO:0000259" key="8">
    <source>
        <dbReference type="PROSITE" id="PS50888"/>
    </source>
</evidence>
<evidence type="ECO:0000256" key="2">
    <source>
        <dbReference type="ARBA" id="ARBA00022737"/>
    </source>
</evidence>